<dbReference type="AlphaFoldDB" id="A0A2N9GSJ5"/>
<dbReference type="EMBL" id="OIVN01002302">
    <property type="protein sequence ID" value="SPD02428.1"/>
    <property type="molecule type" value="Genomic_DNA"/>
</dbReference>
<dbReference type="GO" id="GO:0015074">
    <property type="term" value="P:DNA integration"/>
    <property type="evidence" value="ECO:0007669"/>
    <property type="project" value="InterPro"/>
</dbReference>
<dbReference type="GO" id="GO:0003676">
    <property type="term" value="F:nucleic acid binding"/>
    <property type="evidence" value="ECO:0007669"/>
    <property type="project" value="InterPro"/>
</dbReference>
<name>A0A2N9GSJ5_FAGSY</name>
<sequence>MFSIQWSSGGQLNSAFGLVNTLVKPRSNLVKVGQTSPNSGKCVPGLRPEVLSVWWVPVGSDRLGQTLVKLDPVLRLFDVASPHWIRPAWFALPHFVCRHPRKSRGDPRFTSRFWGSLQKALGTKLNFSTAFHPQTDGQSERTIQILEDMLKACVLDFKGSWIHHLTLVEFAYNNSYQASIKMAPYEALYGRRFRSPICWDEVGERKILGPEIVLKTCEKIKLIRERLRVAQSRQKSYADTRRRDLEFEIGDMLFIRVAPMKGAIRFGKKGKLKPRYVGPFEILERVGPVAYKLALPPALSGIHNVFHISMLRRYVFDPSHILSYEPFQVQEDLSYDEMPMEILDRKDQVLRNKTICLVKVLWRNHSTREASWEHEDEMQSKYPHLFENGVDIALDIGGKTWPWLFKSLRKAKMFSNGQLDCLQPMPTQG</sequence>
<organism evidence="2">
    <name type="scientific">Fagus sylvatica</name>
    <name type="common">Beechnut</name>
    <dbReference type="NCBI Taxonomy" id="28930"/>
    <lineage>
        <taxon>Eukaryota</taxon>
        <taxon>Viridiplantae</taxon>
        <taxon>Streptophyta</taxon>
        <taxon>Embryophyta</taxon>
        <taxon>Tracheophyta</taxon>
        <taxon>Spermatophyta</taxon>
        <taxon>Magnoliopsida</taxon>
        <taxon>eudicotyledons</taxon>
        <taxon>Gunneridae</taxon>
        <taxon>Pentapetalae</taxon>
        <taxon>rosids</taxon>
        <taxon>fabids</taxon>
        <taxon>Fagales</taxon>
        <taxon>Fagaceae</taxon>
        <taxon>Fagus</taxon>
    </lineage>
</organism>
<evidence type="ECO:0000259" key="1">
    <source>
        <dbReference type="PROSITE" id="PS50994"/>
    </source>
</evidence>
<feature type="domain" description="Integrase catalytic" evidence="1">
    <location>
        <begin position="107"/>
        <end position="192"/>
    </location>
</feature>
<proteinExistence type="predicted"/>
<dbReference type="InterPro" id="IPR036397">
    <property type="entry name" value="RNaseH_sf"/>
</dbReference>
<dbReference type="SUPFAM" id="SSF53098">
    <property type="entry name" value="Ribonuclease H-like"/>
    <property type="match status" value="1"/>
</dbReference>
<protein>
    <recommendedName>
        <fullName evidence="1">Integrase catalytic domain-containing protein</fullName>
    </recommendedName>
</protein>
<dbReference type="PANTHER" id="PTHR46148:SF60">
    <property type="entry name" value="CHROMO DOMAIN-CONTAINING PROTEIN"/>
    <property type="match status" value="1"/>
</dbReference>
<dbReference type="InterPro" id="IPR012337">
    <property type="entry name" value="RNaseH-like_sf"/>
</dbReference>
<evidence type="ECO:0000313" key="2">
    <source>
        <dbReference type="EMBL" id="SPD02428.1"/>
    </source>
</evidence>
<dbReference type="InterPro" id="IPR001584">
    <property type="entry name" value="Integrase_cat-core"/>
</dbReference>
<dbReference type="PANTHER" id="PTHR46148">
    <property type="entry name" value="CHROMO DOMAIN-CONTAINING PROTEIN"/>
    <property type="match status" value="1"/>
</dbReference>
<dbReference type="Pfam" id="PF24626">
    <property type="entry name" value="SH3_Tf2-1"/>
    <property type="match status" value="1"/>
</dbReference>
<accession>A0A2N9GSJ5</accession>
<dbReference type="PROSITE" id="PS50994">
    <property type="entry name" value="INTEGRASE"/>
    <property type="match status" value="1"/>
</dbReference>
<dbReference type="Gene3D" id="3.30.420.10">
    <property type="entry name" value="Ribonuclease H-like superfamily/Ribonuclease H"/>
    <property type="match status" value="1"/>
</dbReference>
<gene>
    <name evidence="2" type="ORF">FSB_LOCUS30310</name>
</gene>
<reference evidence="2" key="1">
    <citation type="submission" date="2018-02" db="EMBL/GenBank/DDBJ databases">
        <authorList>
            <person name="Cohen D.B."/>
            <person name="Kent A.D."/>
        </authorList>
    </citation>
    <scope>NUCLEOTIDE SEQUENCE</scope>
</reference>
<dbReference type="InterPro" id="IPR056924">
    <property type="entry name" value="SH3_Tf2-1"/>
</dbReference>